<keyword evidence="3" id="KW-0812">Transmembrane</keyword>
<proteinExistence type="predicted"/>
<feature type="chain" id="PRO_5040857632" description="MucBP domain-containing protein" evidence="4">
    <location>
        <begin position="28"/>
        <end position="367"/>
    </location>
</feature>
<dbReference type="Proteomes" id="UP001145145">
    <property type="component" value="Unassembled WGS sequence"/>
</dbReference>
<comment type="caution">
    <text evidence="6">The sequence shown here is derived from an EMBL/GenBank/DDBJ whole genome shotgun (WGS) entry which is preliminary data.</text>
</comment>
<evidence type="ECO:0000256" key="4">
    <source>
        <dbReference type="SAM" id="SignalP"/>
    </source>
</evidence>
<dbReference type="Pfam" id="PF06458">
    <property type="entry name" value="MucBP"/>
    <property type="match status" value="1"/>
</dbReference>
<evidence type="ECO:0000256" key="3">
    <source>
        <dbReference type="SAM" id="Phobius"/>
    </source>
</evidence>
<feature type="compositionally biased region" description="Low complexity" evidence="2">
    <location>
        <begin position="281"/>
        <end position="295"/>
    </location>
</feature>
<keyword evidence="7" id="KW-1185">Reference proteome</keyword>
<keyword evidence="4" id="KW-0732">Signal</keyword>
<feature type="region of interest" description="Disordered" evidence="2">
    <location>
        <begin position="272"/>
        <end position="328"/>
    </location>
</feature>
<evidence type="ECO:0000259" key="5">
    <source>
        <dbReference type="Pfam" id="PF06458"/>
    </source>
</evidence>
<feature type="signal peptide" evidence="4">
    <location>
        <begin position="1"/>
        <end position="27"/>
    </location>
</feature>
<organism evidence="6 7">
    <name type="scientific">Sellimonas catena</name>
    <dbReference type="NCBI Taxonomy" id="2994035"/>
    <lineage>
        <taxon>Bacteria</taxon>
        <taxon>Bacillati</taxon>
        <taxon>Bacillota</taxon>
        <taxon>Clostridia</taxon>
        <taxon>Lachnospirales</taxon>
        <taxon>Lachnospiraceae</taxon>
        <taxon>Sellimonas</taxon>
    </lineage>
</organism>
<keyword evidence="3" id="KW-1133">Transmembrane helix</keyword>
<dbReference type="EMBL" id="BSBO01000004">
    <property type="protein sequence ID" value="GLG03440.1"/>
    <property type="molecule type" value="Genomic_DNA"/>
</dbReference>
<reference evidence="6 7" key="1">
    <citation type="journal article" date="2023" name="Int. J. Syst. Evol. Microbiol.">
        <title>Sellimonas catena sp. nov., isolated from human faeces.</title>
        <authorList>
            <person name="Hisatomi A."/>
            <person name="Ohkuma M."/>
            <person name="Sakamoto M."/>
        </authorList>
    </citation>
    <scope>NUCLEOTIDE SEQUENCE [LARGE SCALE GENOMIC DNA]</scope>
    <source>
        <strain evidence="6 7">12EGH17</strain>
    </source>
</reference>
<accession>A0A9W6C6D0</accession>
<feature type="domain" description="MucBP" evidence="5">
    <location>
        <begin position="140"/>
        <end position="199"/>
    </location>
</feature>
<dbReference type="AlphaFoldDB" id="A0A9W6C6D0"/>
<dbReference type="Gene3D" id="3.10.20.320">
    <property type="entry name" value="Putative peptidoglycan bound protein (lpxtg motif)"/>
    <property type="match status" value="1"/>
</dbReference>
<dbReference type="InterPro" id="IPR009459">
    <property type="entry name" value="MucBP_dom"/>
</dbReference>
<evidence type="ECO:0000256" key="1">
    <source>
        <dbReference type="ARBA" id="ARBA00022737"/>
    </source>
</evidence>
<keyword evidence="3" id="KW-0472">Membrane</keyword>
<name>A0A9W6C6D0_9FIRM</name>
<sequence length="367" mass="36941">MRKIKKVMQSLIAAAALLGITALPVSAADNYTYTVTFYAGNQGTFASASGLTVAGQGNVSIQNTGDRITVSGLQTGDTVSFDIQQGAVRPGDDSRYYVQGVRPSARDNDTASLAPSAFRVTEDADYVVAYGIRGDQVAYTVNYEDEDGNTLAPSQTYYGNVGDKPVVAYLYIENYLPEALALTRTLSADASENVFTFVYQDASPEVITEPGDIVTITTVIPGTNTVQTIQVPAQAAGVAGAAGAGAGTTAGGAGTAGGTGTAGTAGTTGGTGTAAGGAGTAGTDAQAQGGTQEAGENADGQGETINPDETPQGVVDLDEDETPTGDGSDVVEETGKDGLPLAAGIGIGVAGLAALCVILALIRKFRR</sequence>
<dbReference type="RefSeq" id="WP_281872279.1">
    <property type="nucleotide sequence ID" value="NZ_BSBO01000004.1"/>
</dbReference>
<evidence type="ECO:0000256" key="2">
    <source>
        <dbReference type="SAM" id="MobiDB-lite"/>
    </source>
</evidence>
<feature type="transmembrane region" description="Helical" evidence="3">
    <location>
        <begin position="341"/>
        <end position="362"/>
    </location>
</feature>
<protein>
    <recommendedName>
        <fullName evidence="5">MucBP domain-containing protein</fullName>
    </recommendedName>
</protein>
<evidence type="ECO:0000313" key="7">
    <source>
        <dbReference type="Proteomes" id="UP001145145"/>
    </source>
</evidence>
<evidence type="ECO:0000313" key="6">
    <source>
        <dbReference type="EMBL" id="GLG03440.1"/>
    </source>
</evidence>
<keyword evidence="1" id="KW-0677">Repeat</keyword>
<gene>
    <name evidence="6" type="ORF">Selli1_06140</name>
</gene>